<accession>A0A840I454</accession>
<dbReference type="SMART" id="SM00448">
    <property type="entry name" value="REC"/>
    <property type="match status" value="1"/>
</dbReference>
<feature type="modified residue" description="4-aspartylphosphate" evidence="11">
    <location>
        <position position="509"/>
    </location>
</feature>
<dbReference type="FunFam" id="1.10.287.130:FF:000002">
    <property type="entry name" value="Two-component osmosensing histidine kinase"/>
    <property type="match status" value="1"/>
</dbReference>
<evidence type="ECO:0000256" key="3">
    <source>
        <dbReference type="ARBA" id="ARBA00022553"/>
    </source>
</evidence>
<keyword evidence="7" id="KW-0067">ATP-binding</keyword>
<dbReference type="AlphaFoldDB" id="A0A840I454"/>
<dbReference type="Pfam" id="PF00512">
    <property type="entry name" value="HisKA"/>
    <property type="match status" value="1"/>
</dbReference>
<feature type="domain" description="Histidine kinase" evidence="12">
    <location>
        <begin position="206"/>
        <end position="421"/>
    </location>
</feature>
<dbReference type="RefSeq" id="WP_183817396.1">
    <property type="nucleotide sequence ID" value="NZ_JACHOB010000003.1"/>
</dbReference>
<dbReference type="InterPro" id="IPR036890">
    <property type="entry name" value="HATPase_C_sf"/>
</dbReference>
<dbReference type="InterPro" id="IPR011006">
    <property type="entry name" value="CheY-like_superfamily"/>
</dbReference>
<dbReference type="InterPro" id="IPR036097">
    <property type="entry name" value="HisK_dim/P_sf"/>
</dbReference>
<keyword evidence="8" id="KW-0902">Two-component regulatory system</keyword>
<evidence type="ECO:0000259" key="12">
    <source>
        <dbReference type="PROSITE" id="PS50109"/>
    </source>
</evidence>
<dbReference type="Pfam" id="PF00072">
    <property type="entry name" value="Response_reg"/>
    <property type="match status" value="1"/>
</dbReference>
<proteinExistence type="predicted"/>
<dbReference type="CDD" id="cd17546">
    <property type="entry name" value="REC_hyHK_CKI1_RcsC-like"/>
    <property type="match status" value="1"/>
</dbReference>
<keyword evidence="4" id="KW-0808">Transferase</keyword>
<evidence type="ECO:0000256" key="8">
    <source>
        <dbReference type="ARBA" id="ARBA00023012"/>
    </source>
</evidence>
<reference evidence="14 15" key="1">
    <citation type="submission" date="2020-08" db="EMBL/GenBank/DDBJ databases">
        <title>Genomic Encyclopedia of Type Strains, Phase IV (KMG-IV): sequencing the most valuable type-strain genomes for metagenomic binning, comparative biology and taxonomic classification.</title>
        <authorList>
            <person name="Goeker M."/>
        </authorList>
    </citation>
    <scope>NUCLEOTIDE SEQUENCE [LARGE SCALE GENOMIC DNA]</scope>
    <source>
        <strain evidence="14 15">DSM 102850</strain>
    </source>
</reference>
<name>A0A840I454_9PROT</name>
<dbReference type="PANTHER" id="PTHR45339">
    <property type="entry name" value="HYBRID SIGNAL TRANSDUCTION HISTIDINE KINASE J"/>
    <property type="match status" value="1"/>
</dbReference>
<dbReference type="EC" id="2.7.13.3" evidence="2"/>
<dbReference type="SMART" id="SM00388">
    <property type="entry name" value="HisKA"/>
    <property type="match status" value="1"/>
</dbReference>
<comment type="caution">
    <text evidence="14">The sequence shown here is derived from an EMBL/GenBank/DDBJ whole genome shotgun (WGS) entry which is preliminary data.</text>
</comment>
<dbReference type="PRINTS" id="PR00344">
    <property type="entry name" value="BCTRLSENSOR"/>
</dbReference>
<dbReference type="InterPro" id="IPR001789">
    <property type="entry name" value="Sig_transdc_resp-reg_receiver"/>
</dbReference>
<dbReference type="Proteomes" id="UP000563524">
    <property type="component" value="Unassembled WGS sequence"/>
</dbReference>
<comment type="catalytic activity">
    <reaction evidence="1">
        <text>ATP + protein L-histidine = ADP + protein N-phospho-L-histidine.</text>
        <dbReference type="EC" id="2.7.13.3"/>
    </reaction>
</comment>
<gene>
    <name evidence="14" type="ORF">GGQ59_001637</name>
</gene>
<dbReference type="InterPro" id="IPR003661">
    <property type="entry name" value="HisK_dim/P_dom"/>
</dbReference>
<dbReference type="Gene3D" id="3.40.50.2300">
    <property type="match status" value="1"/>
</dbReference>
<evidence type="ECO:0000313" key="15">
    <source>
        <dbReference type="Proteomes" id="UP000563524"/>
    </source>
</evidence>
<evidence type="ECO:0000256" key="4">
    <source>
        <dbReference type="ARBA" id="ARBA00022679"/>
    </source>
</evidence>
<evidence type="ECO:0000256" key="1">
    <source>
        <dbReference type="ARBA" id="ARBA00000085"/>
    </source>
</evidence>
<organism evidence="14 15">
    <name type="scientific">Parvularcula dongshanensis</name>
    <dbReference type="NCBI Taxonomy" id="1173995"/>
    <lineage>
        <taxon>Bacteria</taxon>
        <taxon>Pseudomonadati</taxon>
        <taxon>Pseudomonadota</taxon>
        <taxon>Alphaproteobacteria</taxon>
        <taxon>Parvularculales</taxon>
        <taxon>Parvularculaceae</taxon>
        <taxon>Parvularcula</taxon>
    </lineage>
</organism>
<comment type="subunit">
    <text evidence="9">At low DSF concentrations, interacts with RpfF.</text>
</comment>
<evidence type="ECO:0000313" key="14">
    <source>
        <dbReference type="EMBL" id="MBB4659112.1"/>
    </source>
</evidence>
<feature type="domain" description="Response regulatory" evidence="13">
    <location>
        <begin position="460"/>
        <end position="579"/>
    </location>
</feature>
<dbReference type="PROSITE" id="PS50109">
    <property type="entry name" value="HIS_KIN"/>
    <property type="match status" value="1"/>
</dbReference>
<evidence type="ECO:0000256" key="10">
    <source>
        <dbReference type="ARBA" id="ARBA00068150"/>
    </source>
</evidence>
<dbReference type="SUPFAM" id="SSF52172">
    <property type="entry name" value="CheY-like"/>
    <property type="match status" value="1"/>
</dbReference>
<evidence type="ECO:0000256" key="11">
    <source>
        <dbReference type="PROSITE-ProRule" id="PRU00169"/>
    </source>
</evidence>
<protein>
    <recommendedName>
        <fullName evidence="10">Sensory/regulatory protein RpfC</fullName>
        <ecNumber evidence="2">2.7.13.3</ecNumber>
    </recommendedName>
</protein>
<sequence>MPQTEERLREALRSLQRKHEKALSHLHDADLVQAVNARTLSATTETETFDAMFSGFEEADVASVFEYADTAWVCRASSRSSWVGLGLDDNQALKRVLSGQTVVLPDLHRVWTADTVGMPEGWHGYRGAALLPFPVQNRRKIVVLLSRHFARWQVSETERLVRLTGAAATGMAHLQRLAAERELQEAENERRVALEASAAKSAFLANISHEIRTPMNGVLAMAELLLEETLDEQQRRYAQTIFTSGEALLTVINDVLDFSKIEAGHIDLADAPFDPRTVTEDVVLLLRSTADRKGLSLDFACCDAVPTIFGDAGRFRQVLMNVVGNAIKFTERGSVTVTLACQKNDAQLAWSVAVDDTGIGIAEDKIETIFEEFSQADGAMTRRFEGTGLGLAISRRLVSLMGGTLSVTSELGRGSTFKLDLFSVCADPDEALQPAGSVTSRNGDSATRSFLDANEPRISRVLVVDDNAVNRMVVEQFLKADGYQLVMANDGEAAVEAFEQDRFDVILMDLSMPKLDGYEATALIRSIEKRKGLDRTPVLCLTAHASAEQEAICRERDMDGYLSKPIRRDALLLMVERLLHGCPRNGPADLKVGGETANC</sequence>
<dbReference type="GO" id="GO:0005524">
    <property type="term" value="F:ATP binding"/>
    <property type="evidence" value="ECO:0007669"/>
    <property type="project" value="UniProtKB-KW"/>
</dbReference>
<evidence type="ECO:0000256" key="9">
    <source>
        <dbReference type="ARBA" id="ARBA00064003"/>
    </source>
</evidence>
<evidence type="ECO:0000256" key="7">
    <source>
        <dbReference type="ARBA" id="ARBA00022840"/>
    </source>
</evidence>
<dbReference type="CDD" id="cd00082">
    <property type="entry name" value="HisKA"/>
    <property type="match status" value="1"/>
</dbReference>
<evidence type="ECO:0000259" key="13">
    <source>
        <dbReference type="PROSITE" id="PS50110"/>
    </source>
</evidence>
<evidence type="ECO:0000256" key="5">
    <source>
        <dbReference type="ARBA" id="ARBA00022741"/>
    </source>
</evidence>
<dbReference type="SUPFAM" id="SSF55874">
    <property type="entry name" value="ATPase domain of HSP90 chaperone/DNA topoisomerase II/histidine kinase"/>
    <property type="match status" value="1"/>
</dbReference>
<dbReference type="InterPro" id="IPR003594">
    <property type="entry name" value="HATPase_dom"/>
</dbReference>
<keyword evidence="5" id="KW-0547">Nucleotide-binding</keyword>
<evidence type="ECO:0000256" key="2">
    <source>
        <dbReference type="ARBA" id="ARBA00012438"/>
    </source>
</evidence>
<dbReference type="InterPro" id="IPR005467">
    <property type="entry name" value="His_kinase_dom"/>
</dbReference>
<dbReference type="EMBL" id="JACHOB010000003">
    <property type="protein sequence ID" value="MBB4659112.1"/>
    <property type="molecule type" value="Genomic_DNA"/>
</dbReference>
<keyword evidence="15" id="KW-1185">Reference proteome</keyword>
<dbReference type="GO" id="GO:0000155">
    <property type="term" value="F:phosphorelay sensor kinase activity"/>
    <property type="evidence" value="ECO:0007669"/>
    <property type="project" value="InterPro"/>
</dbReference>
<dbReference type="SUPFAM" id="SSF47384">
    <property type="entry name" value="Homodimeric domain of signal transducing histidine kinase"/>
    <property type="match status" value="1"/>
</dbReference>
<evidence type="ECO:0000256" key="6">
    <source>
        <dbReference type="ARBA" id="ARBA00022777"/>
    </source>
</evidence>
<dbReference type="InterPro" id="IPR004358">
    <property type="entry name" value="Sig_transdc_His_kin-like_C"/>
</dbReference>
<dbReference type="Gene3D" id="1.10.287.130">
    <property type="match status" value="1"/>
</dbReference>
<dbReference type="Pfam" id="PF02518">
    <property type="entry name" value="HATPase_c"/>
    <property type="match status" value="1"/>
</dbReference>
<keyword evidence="3 11" id="KW-0597">Phosphoprotein</keyword>
<dbReference type="PROSITE" id="PS50110">
    <property type="entry name" value="RESPONSE_REGULATORY"/>
    <property type="match status" value="1"/>
</dbReference>
<dbReference type="CDD" id="cd16922">
    <property type="entry name" value="HATPase_EvgS-ArcB-TorS-like"/>
    <property type="match status" value="1"/>
</dbReference>
<dbReference type="Gene3D" id="3.30.565.10">
    <property type="entry name" value="Histidine kinase-like ATPase, C-terminal domain"/>
    <property type="match status" value="1"/>
</dbReference>
<dbReference type="PANTHER" id="PTHR45339:SF1">
    <property type="entry name" value="HYBRID SIGNAL TRANSDUCTION HISTIDINE KINASE J"/>
    <property type="match status" value="1"/>
</dbReference>
<keyword evidence="6 14" id="KW-0418">Kinase</keyword>
<dbReference type="SMART" id="SM00387">
    <property type="entry name" value="HATPase_c"/>
    <property type="match status" value="1"/>
</dbReference>
<dbReference type="FunFam" id="3.30.565.10:FF:000010">
    <property type="entry name" value="Sensor histidine kinase RcsC"/>
    <property type="match status" value="1"/>
</dbReference>